<dbReference type="InterPro" id="IPR023214">
    <property type="entry name" value="HAD_sf"/>
</dbReference>
<dbReference type="GO" id="GO:0003723">
    <property type="term" value="F:RNA binding"/>
    <property type="evidence" value="ECO:0007669"/>
    <property type="project" value="UniProtKB-UniRule"/>
</dbReference>
<feature type="repeat" description="PPR" evidence="17">
    <location>
        <begin position="355"/>
        <end position="389"/>
    </location>
</feature>
<dbReference type="GO" id="GO:0005634">
    <property type="term" value="C:nucleus"/>
    <property type="evidence" value="ECO:0007669"/>
    <property type="project" value="UniProtKB-SubCell"/>
</dbReference>
<comment type="cofactor">
    <cofactor evidence="1">
        <name>Mn(2+)</name>
        <dbReference type="ChEBI" id="CHEBI:29035"/>
    </cofactor>
</comment>
<evidence type="ECO:0000256" key="6">
    <source>
        <dbReference type="ARBA" id="ARBA00022473"/>
    </source>
</evidence>
<dbReference type="GO" id="GO:0004519">
    <property type="term" value="F:endonuclease activity"/>
    <property type="evidence" value="ECO:0007669"/>
    <property type="project" value="UniProtKB-KW"/>
</dbReference>
<feature type="compositionally biased region" description="Basic and acidic residues" evidence="18">
    <location>
        <begin position="1634"/>
        <end position="1649"/>
    </location>
</feature>
<feature type="repeat" description="PPR" evidence="17">
    <location>
        <begin position="914"/>
        <end position="948"/>
    </location>
</feature>
<comment type="cofactor">
    <cofactor evidence="3">
        <name>Mg(2+)</name>
        <dbReference type="ChEBI" id="CHEBI:18420"/>
    </cofactor>
</comment>
<keyword evidence="21" id="KW-0540">Nuclease</keyword>
<protein>
    <recommendedName>
        <fullName evidence="5">protein-serine/threonine phosphatase</fullName>
        <ecNumber evidence="5">3.1.3.16</ecNumber>
    </recommendedName>
</protein>
<feature type="repeat" description="PPR" evidence="17">
    <location>
        <begin position="229"/>
        <end position="263"/>
    </location>
</feature>
<feature type="region of interest" description="Disordered" evidence="18">
    <location>
        <begin position="1634"/>
        <end position="1683"/>
    </location>
</feature>
<evidence type="ECO:0000259" key="20">
    <source>
        <dbReference type="PROSITE" id="PS50969"/>
    </source>
</evidence>
<keyword evidence="11" id="KW-0805">Transcription regulation</keyword>
<dbReference type="Proteomes" id="UP000501690">
    <property type="component" value="Linkage Group LG2"/>
</dbReference>
<dbReference type="SMART" id="SM00358">
    <property type="entry name" value="DSRM"/>
    <property type="match status" value="2"/>
</dbReference>
<dbReference type="InterPro" id="IPR014720">
    <property type="entry name" value="dsRBD_dom"/>
</dbReference>
<comment type="catalytic activity">
    <reaction evidence="14">
        <text>O-phospho-L-seryl-[protein] + H2O = L-seryl-[protein] + phosphate</text>
        <dbReference type="Rhea" id="RHEA:20629"/>
        <dbReference type="Rhea" id="RHEA-COMP:9863"/>
        <dbReference type="Rhea" id="RHEA-COMP:11604"/>
        <dbReference type="ChEBI" id="CHEBI:15377"/>
        <dbReference type="ChEBI" id="CHEBI:29999"/>
        <dbReference type="ChEBI" id="CHEBI:43474"/>
        <dbReference type="ChEBI" id="CHEBI:83421"/>
        <dbReference type="EC" id="3.1.3.16"/>
    </reaction>
</comment>
<reference evidence="21 22" key="1">
    <citation type="submission" date="2019-04" db="EMBL/GenBank/DDBJ databases">
        <title>An improved genome assembly and genetic linkage map for asparagus bean, Vigna unguiculata ssp. sesquipedialis.</title>
        <authorList>
            <person name="Xia Q."/>
            <person name="Zhang R."/>
            <person name="Dong Y."/>
        </authorList>
    </citation>
    <scope>NUCLEOTIDE SEQUENCE [LARGE SCALE GENOMIC DNA]</scope>
    <source>
        <tissue evidence="21">Leaf</tissue>
    </source>
</reference>
<keyword evidence="21" id="KW-0255">Endonuclease</keyword>
<dbReference type="Gene3D" id="1.25.40.10">
    <property type="entry name" value="Tetratricopeptide repeat domain"/>
    <property type="match status" value="11"/>
</dbReference>
<dbReference type="NCBIfam" id="TIGR00756">
    <property type="entry name" value="PPR"/>
    <property type="match status" value="17"/>
</dbReference>
<dbReference type="PANTHER" id="PTHR47942">
    <property type="entry name" value="TETRATRICOPEPTIDE REPEAT (TPR)-LIKE SUPERFAMILY PROTEIN-RELATED"/>
    <property type="match status" value="1"/>
</dbReference>
<evidence type="ECO:0000256" key="4">
    <source>
        <dbReference type="ARBA" id="ARBA00004123"/>
    </source>
</evidence>
<feature type="repeat" description="PPR" evidence="17">
    <location>
        <begin position="774"/>
        <end position="808"/>
    </location>
</feature>
<dbReference type="Pfam" id="PF00035">
    <property type="entry name" value="dsrm"/>
    <property type="match status" value="1"/>
</dbReference>
<dbReference type="PROSITE" id="PS50969">
    <property type="entry name" value="FCP1"/>
    <property type="match status" value="1"/>
</dbReference>
<evidence type="ECO:0000313" key="22">
    <source>
        <dbReference type="Proteomes" id="UP000501690"/>
    </source>
</evidence>
<feature type="repeat" description="PPR" evidence="17">
    <location>
        <begin position="495"/>
        <end position="529"/>
    </location>
</feature>
<evidence type="ECO:0000256" key="15">
    <source>
        <dbReference type="ARBA" id="ARBA00048336"/>
    </source>
</evidence>
<keyword evidence="10 16" id="KW-0694">RNA-binding</keyword>
<feature type="repeat" description="PPR" evidence="17">
    <location>
        <begin position="425"/>
        <end position="459"/>
    </location>
</feature>
<evidence type="ECO:0000313" key="21">
    <source>
        <dbReference type="EMBL" id="QCD84334.1"/>
    </source>
</evidence>
<feature type="repeat" description="PPR" evidence="17">
    <location>
        <begin position="460"/>
        <end position="494"/>
    </location>
</feature>
<keyword evidence="22" id="KW-1185">Reference proteome</keyword>
<dbReference type="InterPro" id="IPR004274">
    <property type="entry name" value="FCP1_dom"/>
</dbReference>
<dbReference type="GO" id="GO:0046872">
    <property type="term" value="F:metal ion binding"/>
    <property type="evidence" value="ECO:0007669"/>
    <property type="project" value="UniProtKB-KW"/>
</dbReference>
<feature type="repeat" description="PPR" evidence="17">
    <location>
        <begin position="704"/>
        <end position="738"/>
    </location>
</feature>
<dbReference type="PROSITE" id="PS51375">
    <property type="entry name" value="PPR"/>
    <property type="match status" value="20"/>
</dbReference>
<evidence type="ECO:0000256" key="8">
    <source>
        <dbReference type="ARBA" id="ARBA00022737"/>
    </source>
</evidence>
<comment type="subcellular location">
    <subcellularLocation>
        <location evidence="4">Nucleus</location>
    </subcellularLocation>
</comment>
<evidence type="ECO:0000256" key="18">
    <source>
        <dbReference type="SAM" id="MobiDB-lite"/>
    </source>
</evidence>
<feature type="region of interest" description="Disordered" evidence="18">
    <location>
        <begin position="1503"/>
        <end position="1535"/>
    </location>
</feature>
<keyword evidence="8" id="KW-0677">Repeat</keyword>
<dbReference type="InterPro" id="IPR002885">
    <property type="entry name" value="PPR_rpt"/>
</dbReference>
<dbReference type="FunFam" id="3.30.160.20:FF:000074">
    <property type="entry name" value="RNA polymerase II C-terminal domain phosphatase-like 1"/>
    <property type="match status" value="1"/>
</dbReference>
<evidence type="ECO:0000256" key="13">
    <source>
        <dbReference type="ARBA" id="ARBA00023242"/>
    </source>
</evidence>
<feature type="domain" description="FCP1 homology" evidence="20">
    <location>
        <begin position="1120"/>
        <end position="1368"/>
    </location>
</feature>
<dbReference type="Pfam" id="PF03031">
    <property type="entry name" value="NIF"/>
    <property type="match status" value="1"/>
</dbReference>
<dbReference type="Pfam" id="PF12854">
    <property type="entry name" value="PPR_1"/>
    <property type="match status" value="1"/>
</dbReference>
<feature type="repeat" description="PPR" evidence="17">
    <location>
        <begin position="844"/>
        <end position="878"/>
    </location>
</feature>
<dbReference type="GO" id="GO:0009755">
    <property type="term" value="P:hormone-mediated signaling pathway"/>
    <property type="evidence" value="ECO:0007669"/>
    <property type="project" value="UniProtKB-ARBA"/>
</dbReference>
<feature type="repeat" description="PPR" evidence="17">
    <location>
        <begin position="390"/>
        <end position="424"/>
    </location>
</feature>
<feature type="repeat" description="PPR" evidence="17">
    <location>
        <begin position="600"/>
        <end position="634"/>
    </location>
</feature>
<comment type="catalytic activity">
    <reaction evidence="15">
        <text>O-phospho-L-threonyl-[protein] + H2O = L-threonyl-[protein] + phosphate</text>
        <dbReference type="Rhea" id="RHEA:47004"/>
        <dbReference type="Rhea" id="RHEA-COMP:11060"/>
        <dbReference type="Rhea" id="RHEA-COMP:11605"/>
        <dbReference type="ChEBI" id="CHEBI:15377"/>
        <dbReference type="ChEBI" id="CHEBI:30013"/>
        <dbReference type="ChEBI" id="CHEBI:43474"/>
        <dbReference type="ChEBI" id="CHEBI:61977"/>
        <dbReference type="EC" id="3.1.3.16"/>
    </reaction>
</comment>
<evidence type="ECO:0000256" key="7">
    <source>
        <dbReference type="ARBA" id="ARBA00022723"/>
    </source>
</evidence>
<accession>A0A4D6L7E3</accession>
<dbReference type="InterPro" id="IPR011990">
    <property type="entry name" value="TPR-like_helical_dom_sf"/>
</dbReference>
<evidence type="ECO:0000256" key="14">
    <source>
        <dbReference type="ARBA" id="ARBA00047761"/>
    </source>
</evidence>
<evidence type="ECO:0000259" key="19">
    <source>
        <dbReference type="PROSITE" id="PS50137"/>
    </source>
</evidence>
<keyword evidence="7" id="KW-0479">Metal-binding</keyword>
<evidence type="ECO:0000256" key="11">
    <source>
        <dbReference type="ARBA" id="ARBA00023015"/>
    </source>
</evidence>
<organism evidence="21 22">
    <name type="scientific">Vigna unguiculata</name>
    <name type="common">Cowpea</name>
    <dbReference type="NCBI Taxonomy" id="3917"/>
    <lineage>
        <taxon>Eukaryota</taxon>
        <taxon>Viridiplantae</taxon>
        <taxon>Streptophyta</taxon>
        <taxon>Embryophyta</taxon>
        <taxon>Tracheophyta</taxon>
        <taxon>Spermatophyta</taxon>
        <taxon>Magnoliopsida</taxon>
        <taxon>eudicotyledons</taxon>
        <taxon>Gunneridae</taxon>
        <taxon>Pentapetalae</taxon>
        <taxon>rosids</taxon>
        <taxon>fabids</taxon>
        <taxon>Fabales</taxon>
        <taxon>Fabaceae</taxon>
        <taxon>Papilionoideae</taxon>
        <taxon>50 kb inversion clade</taxon>
        <taxon>NPAAA clade</taxon>
        <taxon>indigoferoid/millettioid clade</taxon>
        <taxon>Phaseoleae</taxon>
        <taxon>Vigna</taxon>
    </lineage>
</organism>
<evidence type="ECO:0000256" key="12">
    <source>
        <dbReference type="ARBA" id="ARBA00023163"/>
    </source>
</evidence>
<dbReference type="Gene3D" id="3.30.160.20">
    <property type="match status" value="2"/>
</dbReference>
<comment type="cofactor">
    <cofactor evidence="2">
        <name>Co(2+)</name>
        <dbReference type="ChEBI" id="CHEBI:48828"/>
    </cofactor>
</comment>
<feature type="domain" description="DRBM" evidence="19">
    <location>
        <begin position="1690"/>
        <end position="1756"/>
    </location>
</feature>
<dbReference type="Pfam" id="PF01535">
    <property type="entry name" value="PPR"/>
    <property type="match status" value="3"/>
</dbReference>
<dbReference type="EC" id="3.1.3.16" evidence="5"/>
<evidence type="ECO:0000256" key="2">
    <source>
        <dbReference type="ARBA" id="ARBA00001941"/>
    </source>
</evidence>
<feature type="repeat" description="PPR" evidence="17">
    <location>
        <begin position="879"/>
        <end position="913"/>
    </location>
</feature>
<feature type="repeat" description="PPR" evidence="17">
    <location>
        <begin position="530"/>
        <end position="564"/>
    </location>
</feature>
<evidence type="ECO:0000256" key="5">
    <source>
        <dbReference type="ARBA" id="ARBA00013081"/>
    </source>
</evidence>
<feature type="repeat" description="PPR" evidence="17">
    <location>
        <begin position="194"/>
        <end position="228"/>
    </location>
</feature>
<feature type="domain" description="DRBM" evidence="19">
    <location>
        <begin position="1825"/>
        <end position="1896"/>
    </location>
</feature>
<dbReference type="SMART" id="SM00577">
    <property type="entry name" value="CPDc"/>
    <property type="match status" value="1"/>
</dbReference>
<evidence type="ECO:0000256" key="9">
    <source>
        <dbReference type="ARBA" id="ARBA00022801"/>
    </source>
</evidence>
<sequence>MMHLKSLQSKTLVFVFSSYRTLHPPHYSPHYPLIPVRRFSSLLPKDSIFIPATKTHLYASFFCTLIRLYLACGRFCIASHAFSRMRALSLVPSLPLWNDLLYEFNACGLVSQVKVLYSEMFFCGVVPNVFSVNVLVHSLCKVGDLGLALGYLRNNSVFDHVTYNTVLWGFCKHGLADQGFGLLSEMVKKGVCFDSVTCNILAKGYCEVGLVQYAEGIVDNLVRGGVPLDVTGLNTLVDGYCEAGLMSRALALVEDSWKNGIKPDIVTYNTLLNAFCKNGDLAKGESLINDILGFQRGEESGVVNDCSVESQDEIRDLQPTVVTWTTLISAYCNHRGVGDFLSLYERIVMSGIMPDVVTCSSILYGLCRHGKLPEAAVLLREMYKMDLDPNHVSYTTIIDALLKSGRVMEAFSFQSQMIVRGISFDLVLCTTIMDGLFKVGKSEDAEEMFQSVLKLNLVPNCVTYSALVDGHCKLGDMKSAELVLQKMEKEHVLPNVVTFSSIINGYAKKGMLNKAVDVLRKMVQMNIMPNAFIYAILMDACFRSGQQEAAAGFYKEMKSWRLEDNNIILDIFLNNLKRSGSMKEANSLIEDICSKGIYPDIFNYTSLIDGYFKEGNESAALSLVQEMTDKNIQFDVVAYNALIKGLLRPGKFEPNSVFSRMMELGLTPDCVTYNSVINTYFIQGKKENALDVLNEMKSYGIMPNMVTYNILIGGLCKTGAIEKAIDVLDEMLLMGYIPTPIIHKFLLKACSRNRKADAILQIHKKLLSMGLNLDQTVYNTLITVLCRLGMTKKANVVLREMVMKGISADIVTYNALICGYCTGSHVEKAIDTYSQMLADGISPNISTYNILLEGFSTAGLMRDADKLISEMRERGLVPNASTYNILVSGHGKIGNKRDSIKLYCEMVTKGFIPTTGTYNVLIQDCAKAGKMHQARELLNEMLTRGRIPNSSTYDILICGWCKLSCEPEMDRALKLSYQNEAKKLLRDMCEKGHVPSETTLLYFSSNFSMPGKRADARRLLKAVIGIYTPAEGRKEHNSAVKRFLGNMFQSLISFSAKYGCFVVQEKRLPGQSAISIITAVIPLGGEEIHLVAMHSRNDDRPCFWGFIVALGLYDSCLVMLNLRCLGIVFDLDETLIVANTMRSFEDRIDALQRKINSEVDPQRISGMQAEVKRYLDDKNILKQYAENDQVVDNGRVIKVQSEIVPALSDNHQPIVRPLIRLHDKNIILTRINPQIRDTSVLVRLRPAWEDLRSYLTARGRKRFEVYVCTMAERDYALEMWRLLDPDSNLINSKELLGRIVCVKSGLKKSLFNVFQDGLCHPKMALVIDDRLKVWDEKDQPRVHVVPAFAPYYAPQAEASNTIPVLCVARNVACNVRGGFFKDFDDGLLQKIPQIAYEDDIKDIPTPPDVSNYLVSEDDGSSAISNGNRDPFLFDGMADAEVDRKLKDALSAASTIPVTTANLDPRLTSLQYTMSSGSVPPPTAQASMMPFTHVQFPQPAALVKPMGQAAPSESSLHSSPAREEGEVPESELDPDTRRRLLILQHGQDTRDHASTEPTYAIRHPMPVSAPRVSSRGGWFPAEEDIGSQPLNRVVPKEFSVDSGPLGIEKHRPHHPSFFSKVESSISSDRVLHDSHQRLPKEMYHRDDRPRSNHMLSSYRSLSGDELPFSRSSSSHRDLDSESGHSVFHADTPVVVLQEIALKCGTKVEFMSSLVASAELQFSIEAWFSGKKIGHGFGRTRKEAQHKAAEDSIKHLADIYLSSAKDEPGSTYGDVGGFPNANDNGYMVIASSTNQSLPKEDSASFSTASDSSRVLDPRLEVSKRPMGSISALKELCMMEGLGVNFLSAPAPVSTNSLQKDEVHAQVEIDGKVFGKGIGLTWDEAKMQAAEKALGSLRSKLGQSIQKRQSTPSFLDLAGCLHPFDFRGWLHLFKLPVTMKNLPHNMKPYPLEAYRFP</sequence>
<feature type="repeat" description="PPR" evidence="17">
    <location>
        <begin position="320"/>
        <end position="354"/>
    </location>
</feature>
<dbReference type="FunFam" id="3.30.160.20:FF:000035">
    <property type="entry name" value="RNA polymerase II C-terminal domain phosphatase-like 2"/>
    <property type="match status" value="1"/>
</dbReference>
<keyword evidence="6" id="KW-0217">Developmental protein</keyword>
<name>A0A4D6L7E3_VIGUN</name>
<evidence type="ECO:0000256" key="10">
    <source>
        <dbReference type="ARBA" id="ARBA00022884"/>
    </source>
</evidence>
<keyword evidence="9" id="KW-0378">Hydrolase</keyword>
<dbReference type="Pfam" id="PF13812">
    <property type="entry name" value="PPR_3"/>
    <property type="match status" value="1"/>
</dbReference>
<keyword evidence="12" id="KW-0804">Transcription</keyword>
<feature type="repeat" description="PPR" evidence="17">
    <location>
        <begin position="635"/>
        <end position="668"/>
    </location>
</feature>
<evidence type="ECO:0000256" key="1">
    <source>
        <dbReference type="ARBA" id="ARBA00001936"/>
    </source>
</evidence>
<evidence type="ECO:0000256" key="17">
    <source>
        <dbReference type="PROSITE-ProRule" id="PRU00708"/>
    </source>
</evidence>
<feature type="repeat" description="PPR" evidence="17">
    <location>
        <begin position="159"/>
        <end position="193"/>
    </location>
</feature>
<gene>
    <name evidence="21" type="ORF">DEO72_LG2g4686</name>
</gene>
<dbReference type="Pfam" id="PF13041">
    <property type="entry name" value="PPR_2"/>
    <property type="match status" value="8"/>
</dbReference>
<dbReference type="PANTHER" id="PTHR47942:SF16">
    <property type="entry name" value="PENTATRICOPEPTIDE REPEAT DOMAIN CONTAINING PROTEIN-RELATED"/>
    <property type="match status" value="1"/>
</dbReference>
<evidence type="ECO:0000256" key="3">
    <source>
        <dbReference type="ARBA" id="ARBA00001946"/>
    </source>
</evidence>
<dbReference type="EMBL" id="CP039346">
    <property type="protein sequence ID" value="QCD84334.1"/>
    <property type="molecule type" value="Genomic_DNA"/>
</dbReference>
<dbReference type="SUPFAM" id="SSF56784">
    <property type="entry name" value="HAD-like"/>
    <property type="match status" value="1"/>
</dbReference>
<dbReference type="SUPFAM" id="SSF54768">
    <property type="entry name" value="dsRNA-binding domain-like"/>
    <property type="match status" value="2"/>
</dbReference>
<proteinExistence type="predicted"/>
<dbReference type="GO" id="GO:0045892">
    <property type="term" value="P:negative regulation of DNA-templated transcription"/>
    <property type="evidence" value="ECO:0007669"/>
    <property type="project" value="UniProtKB-ARBA"/>
</dbReference>
<dbReference type="CDD" id="cd07521">
    <property type="entry name" value="HAD_FCP1-like"/>
    <property type="match status" value="1"/>
</dbReference>
<evidence type="ECO:0000256" key="16">
    <source>
        <dbReference type="PROSITE-ProRule" id="PRU00266"/>
    </source>
</evidence>
<keyword evidence="13" id="KW-0539">Nucleus</keyword>
<dbReference type="PROSITE" id="PS50137">
    <property type="entry name" value="DS_RBD"/>
    <property type="match status" value="2"/>
</dbReference>
<dbReference type="GO" id="GO:0004722">
    <property type="term" value="F:protein serine/threonine phosphatase activity"/>
    <property type="evidence" value="ECO:0007669"/>
    <property type="project" value="UniProtKB-EC"/>
</dbReference>
<dbReference type="InterPro" id="IPR051222">
    <property type="entry name" value="PPR/CCM1_RNA-binding"/>
</dbReference>
<feature type="repeat" description="PPR" evidence="17">
    <location>
        <begin position="669"/>
        <end position="703"/>
    </location>
</feature>
<feature type="repeat" description="PPR" evidence="17">
    <location>
        <begin position="264"/>
        <end position="294"/>
    </location>
</feature>
<feature type="repeat" description="PPR" evidence="17">
    <location>
        <begin position="809"/>
        <end position="843"/>
    </location>
</feature>
<dbReference type="Gene3D" id="3.40.50.1000">
    <property type="entry name" value="HAD superfamily/HAD-like"/>
    <property type="match status" value="1"/>
</dbReference>
<dbReference type="InterPro" id="IPR036412">
    <property type="entry name" value="HAD-like_sf"/>
</dbReference>
<dbReference type="FunFam" id="3.40.50.1000:FF:000035">
    <property type="entry name" value="RNA polymerase II C-terminal domain phosphatase-like 1"/>
    <property type="match status" value="1"/>
</dbReference>